<feature type="domain" description="TcaA 4th" evidence="16">
    <location>
        <begin position="277"/>
        <end position="344"/>
    </location>
</feature>
<evidence type="ECO:0000259" key="14">
    <source>
        <dbReference type="Pfam" id="PF22813"/>
    </source>
</evidence>
<evidence type="ECO:0000256" key="5">
    <source>
        <dbReference type="ARBA" id="ARBA00022692"/>
    </source>
</evidence>
<dbReference type="InterPro" id="IPR023599">
    <property type="entry name" value="Mem_prot_TcaA"/>
</dbReference>
<dbReference type="AlphaFoldDB" id="A0A7Y3STP0"/>
<dbReference type="Pfam" id="PF22820">
    <property type="entry name" value="TcaA_3rd_4th"/>
    <property type="match status" value="1"/>
</dbReference>
<evidence type="ECO:0000256" key="12">
    <source>
        <dbReference type="SAM" id="Coils"/>
    </source>
</evidence>
<keyword evidence="6" id="KW-0479">Metal-binding</keyword>
<keyword evidence="10 13" id="KW-0472">Membrane</keyword>
<evidence type="ECO:0000256" key="6">
    <source>
        <dbReference type="ARBA" id="ARBA00022723"/>
    </source>
</evidence>
<evidence type="ECO:0000313" key="17">
    <source>
        <dbReference type="EMBL" id="NNU75173.1"/>
    </source>
</evidence>
<sequence>MKFCTKCGNEAKEEQTFCTVCGNNLKIESTNETRTVDKTNLSIKDEPLDEYNPIKEDDINEKYTTNNIKSSKKLKIAIALILIVIIVVIIQVGNSLSDPRKVTKRFQQDIVTNNTSDLAEILYCNDDRLEINSNNITPLLNYFKKDPSHYNRIIENLNNDALSPKDVNNLSVTSSNTLTLAKVGKKFLIFPNYKISIKPSFVDITTTVKDVSFSINNVVIGKSDTDKSTKEFGPYIPGTYSIIANYKGPYVTLSKPYLVNTMESSDGIVKLSVFEDMNNLNITSDYPDAEIFVNGKDTKVKVNNAANFGPVDGDSKIYATTVIDGKKLKSEEYSVTGGATDINISFEAAINNRNNAQAQLNGVKSQLNDLLNNYATALTDAINMDNFSMVGGYLTYGSELYQQLQTSVPNSYVNGNLESVVFAKIIDFNISEDTQSGSITTSEKYNFTTMDSAPTDKIFSHTYNFQYNNDVASYQFTNRK</sequence>
<dbReference type="InterPro" id="IPR054529">
    <property type="entry name" value="TcaA_2nd"/>
</dbReference>
<dbReference type="Proteomes" id="UP000531659">
    <property type="component" value="Unassembled WGS sequence"/>
</dbReference>
<dbReference type="GO" id="GO:0005886">
    <property type="term" value="C:plasma membrane"/>
    <property type="evidence" value="ECO:0007669"/>
    <property type="project" value="UniProtKB-SubCell"/>
</dbReference>
<keyword evidence="11" id="KW-0046">Antibiotic resistance</keyword>
<dbReference type="PANTHER" id="PTHR40038">
    <property type="entry name" value="MEMBRANE-ASSOCIATED PROTEIN TCAA"/>
    <property type="match status" value="1"/>
</dbReference>
<evidence type="ECO:0000256" key="2">
    <source>
        <dbReference type="ARBA" id="ARBA00006334"/>
    </source>
</evidence>
<dbReference type="Pfam" id="PF22813">
    <property type="entry name" value="TcaA_2nd"/>
    <property type="match status" value="1"/>
</dbReference>
<name>A0A7Y3STP0_9CLOT</name>
<feature type="transmembrane region" description="Helical" evidence="13">
    <location>
        <begin position="76"/>
        <end position="96"/>
    </location>
</feature>
<evidence type="ECO:0000256" key="10">
    <source>
        <dbReference type="ARBA" id="ARBA00023136"/>
    </source>
</evidence>
<keyword evidence="4" id="KW-1003">Cell membrane</keyword>
<evidence type="ECO:0000313" key="18">
    <source>
        <dbReference type="Proteomes" id="UP000531659"/>
    </source>
</evidence>
<evidence type="ECO:0000259" key="15">
    <source>
        <dbReference type="Pfam" id="PF22819"/>
    </source>
</evidence>
<evidence type="ECO:0000259" key="16">
    <source>
        <dbReference type="Pfam" id="PF22820"/>
    </source>
</evidence>
<evidence type="ECO:0000256" key="4">
    <source>
        <dbReference type="ARBA" id="ARBA00022475"/>
    </source>
</evidence>
<dbReference type="InterPro" id="IPR054528">
    <property type="entry name" value="TcaA_5th"/>
</dbReference>
<comment type="caution">
    <text evidence="17">The sequence shown here is derived from an EMBL/GenBank/DDBJ whole genome shotgun (WGS) entry which is preliminary data.</text>
</comment>
<keyword evidence="7" id="KW-0863">Zinc-finger</keyword>
<organism evidence="17 18">
    <name type="scientific">Clostridium estertheticum</name>
    <dbReference type="NCBI Taxonomy" id="238834"/>
    <lineage>
        <taxon>Bacteria</taxon>
        <taxon>Bacillati</taxon>
        <taxon>Bacillota</taxon>
        <taxon>Clostridia</taxon>
        <taxon>Eubacteriales</taxon>
        <taxon>Clostridiaceae</taxon>
        <taxon>Clostridium</taxon>
    </lineage>
</organism>
<dbReference type="PANTHER" id="PTHR40038:SF1">
    <property type="entry name" value="MEMBRANE-ASSOCIATED PROTEIN TCAA"/>
    <property type="match status" value="1"/>
</dbReference>
<accession>A0A7Y3STP0</accession>
<evidence type="ECO:0000256" key="11">
    <source>
        <dbReference type="ARBA" id="ARBA00023251"/>
    </source>
</evidence>
<gene>
    <name evidence="17" type="ORF">HLQ16_04440</name>
</gene>
<protein>
    <recommendedName>
        <fullName evidence="3">Membrane-associated protein TcaA</fullName>
    </recommendedName>
</protein>
<comment type="subcellular location">
    <subcellularLocation>
        <location evidence="1">Cell membrane</location>
        <topology evidence="1">Single-pass membrane protein</topology>
    </subcellularLocation>
</comment>
<dbReference type="GO" id="GO:0046677">
    <property type="term" value="P:response to antibiotic"/>
    <property type="evidence" value="ECO:0007669"/>
    <property type="project" value="UniProtKB-KW"/>
</dbReference>
<feature type="domain" description="TcaA second" evidence="14">
    <location>
        <begin position="99"/>
        <end position="197"/>
    </location>
</feature>
<evidence type="ECO:0000256" key="3">
    <source>
        <dbReference type="ARBA" id="ARBA00017896"/>
    </source>
</evidence>
<dbReference type="Pfam" id="PF22819">
    <property type="entry name" value="TcaA_5th"/>
    <property type="match status" value="1"/>
</dbReference>
<dbReference type="GO" id="GO:0008270">
    <property type="term" value="F:zinc ion binding"/>
    <property type="evidence" value="ECO:0007669"/>
    <property type="project" value="UniProtKB-KW"/>
</dbReference>
<evidence type="ECO:0000256" key="9">
    <source>
        <dbReference type="ARBA" id="ARBA00022989"/>
    </source>
</evidence>
<keyword evidence="9 13" id="KW-1133">Transmembrane helix</keyword>
<feature type="coiled-coil region" evidence="12">
    <location>
        <begin position="346"/>
        <end position="373"/>
    </location>
</feature>
<dbReference type="EMBL" id="JABEYB010000003">
    <property type="protein sequence ID" value="NNU75173.1"/>
    <property type="molecule type" value="Genomic_DNA"/>
</dbReference>
<evidence type="ECO:0000256" key="13">
    <source>
        <dbReference type="SAM" id="Phobius"/>
    </source>
</evidence>
<proteinExistence type="inferred from homology"/>
<keyword evidence="5 13" id="KW-0812">Transmembrane</keyword>
<dbReference type="RefSeq" id="WP_171295963.1">
    <property type="nucleotide sequence ID" value="NZ_CP087098.1"/>
</dbReference>
<dbReference type="InterPro" id="IPR054530">
    <property type="entry name" value="TcaA_4th"/>
</dbReference>
<evidence type="ECO:0000256" key="7">
    <source>
        <dbReference type="ARBA" id="ARBA00022771"/>
    </source>
</evidence>
<dbReference type="PIRSF" id="PIRSF032522">
    <property type="entry name" value="TcaA"/>
    <property type="match status" value="1"/>
</dbReference>
<evidence type="ECO:0000256" key="8">
    <source>
        <dbReference type="ARBA" id="ARBA00022833"/>
    </source>
</evidence>
<feature type="domain" description="TcaA protein NTF2-like" evidence="15">
    <location>
        <begin position="364"/>
        <end position="475"/>
    </location>
</feature>
<keyword evidence="8" id="KW-0862">Zinc</keyword>
<comment type="similarity">
    <text evidence="2">Belongs to the TcaA family.</text>
</comment>
<reference evidence="17 18" key="1">
    <citation type="submission" date="2020-05" db="EMBL/GenBank/DDBJ databases">
        <title>Complete genome of Clostridium estertheticum subspecies estertheticum, isolated from Vacuum packed lamb meat from New Zealand imported to Switzerland.</title>
        <authorList>
            <person name="Wambui J."/>
            <person name="Stevens M.J.A."/>
            <person name="Stephan R."/>
        </authorList>
    </citation>
    <scope>NUCLEOTIDE SEQUENCE [LARGE SCALE GENOMIC DNA]</scope>
    <source>
        <strain evidence="17 18">CEST001</strain>
    </source>
</reference>
<evidence type="ECO:0000256" key="1">
    <source>
        <dbReference type="ARBA" id="ARBA00004162"/>
    </source>
</evidence>
<keyword evidence="12" id="KW-0175">Coiled coil</keyword>